<dbReference type="OrthoDB" id="9974378at2759"/>
<proteinExistence type="predicted"/>
<keyword evidence="1" id="KW-1185">Reference proteome</keyword>
<dbReference type="RefSeq" id="XP_030381170.1">
    <property type="nucleotide sequence ID" value="XM_030525310.1"/>
</dbReference>
<organism evidence="1 3">
    <name type="scientific">Drosophila lebanonensis</name>
    <name type="common">Fruit fly</name>
    <name type="synonym">Scaptodrosophila lebanonensis</name>
    <dbReference type="NCBI Taxonomy" id="7225"/>
    <lineage>
        <taxon>Eukaryota</taxon>
        <taxon>Metazoa</taxon>
        <taxon>Ecdysozoa</taxon>
        <taxon>Arthropoda</taxon>
        <taxon>Hexapoda</taxon>
        <taxon>Insecta</taxon>
        <taxon>Pterygota</taxon>
        <taxon>Neoptera</taxon>
        <taxon>Endopterygota</taxon>
        <taxon>Diptera</taxon>
        <taxon>Brachycera</taxon>
        <taxon>Muscomorpha</taxon>
        <taxon>Ephydroidea</taxon>
        <taxon>Drosophilidae</taxon>
        <taxon>Scaptodrosophila</taxon>
    </lineage>
</organism>
<protein>
    <submittedName>
        <fullName evidence="2 3">Beta-1,4-glucuronyltransferase 1-like</fullName>
    </submittedName>
</protein>
<evidence type="ECO:0000313" key="3">
    <source>
        <dbReference type="RefSeq" id="XP_030381170.1"/>
    </source>
</evidence>
<dbReference type="Pfam" id="PF13896">
    <property type="entry name" value="Glyco_transf_49"/>
    <property type="match status" value="1"/>
</dbReference>
<dbReference type="PANTHER" id="PTHR47412">
    <property type="entry name" value="FI01434P-RELATED"/>
    <property type="match status" value="1"/>
</dbReference>
<reference evidence="2 3" key="1">
    <citation type="submission" date="2025-04" db="UniProtKB">
        <authorList>
            <consortium name="RefSeq"/>
        </authorList>
    </citation>
    <scope>IDENTIFICATION</scope>
    <source>
        <strain evidence="2 3">11010-0011.00</strain>
        <tissue evidence="2 3">Whole body</tissue>
    </source>
</reference>
<dbReference type="PANTHER" id="PTHR47412:SF1">
    <property type="entry name" value="FI01434P-RELATED"/>
    <property type="match status" value="1"/>
</dbReference>
<evidence type="ECO:0000313" key="1">
    <source>
        <dbReference type="Proteomes" id="UP000504634"/>
    </source>
</evidence>
<sequence length="448" mass="51846">MALYAMCNKRYLRVWPLAVLLLLTLVLVLHNLKQALLLNQNTYWMQEAEMAPPTVSPRTIRLFEFLNCTNRPLRLQRLQHGDYWLLQNLVVGQISRHMGCAESITLTTNADYTFFDNLEMLVQRWLGPISFAIFAPGRDVNDTLDAIQYVRNCLPSSDLIRDYVTFHIYFPNGHMPTYVPYDEAEALTWPYKCFWANGSVASPPYLNREGGETYRVQKNLTYPINVGRNIARKAANTHFIFANDIELIPSTGIVDQFLDMVDRNHSVLALDPKQPRRVFPFPVYELQQNESVPAEKAELLTLLKRKGAQIFHSLVCARCHRVPGQQKWLQNNPNITNELQVISVGLRMGPFRTWEPFYVSDNTEPLFDERVTWEGQSNKRIQGYAMCLLGYEYHVLHPAFLAHSPGIKKPPTSKSPRLKYAREMTRFIKSKIEPEYRVLFGNRKNCTT</sequence>
<evidence type="ECO:0000313" key="2">
    <source>
        <dbReference type="RefSeq" id="XP_030381169.1"/>
    </source>
</evidence>
<dbReference type="RefSeq" id="XP_030381169.1">
    <property type="nucleotide sequence ID" value="XM_030525309.1"/>
</dbReference>
<gene>
    <name evidence="2 3" type="primary">LOC115629014</name>
</gene>
<dbReference type="Proteomes" id="UP000504634">
    <property type="component" value="Unplaced"/>
</dbReference>
<dbReference type="GeneID" id="115629014"/>
<name>A0A6J2TZT6_DROLE</name>
<accession>A0A6J2TZT6</accession>
<dbReference type="AlphaFoldDB" id="A0A6J2TZT6"/>